<dbReference type="Proteomes" id="UP000289486">
    <property type="component" value="Segment"/>
</dbReference>
<protein>
    <submittedName>
        <fullName evidence="1">Uncharacterized protein</fullName>
    </submittedName>
</protein>
<dbReference type="EMBL" id="MK388689">
    <property type="protein sequence ID" value="QAX92305.1"/>
    <property type="molecule type" value="Genomic_DNA"/>
</dbReference>
<name>A0A411AW58_9CAUD</name>
<organism evidence="1 2">
    <name type="scientific">Pantoea phage vB_PagM_LIET2</name>
    <dbReference type="NCBI Taxonomy" id="2508071"/>
    <lineage>
        <taxon>Viruses</taxon>
        <taxon>Duplodnaviria</taxon>
        <taxon>Heunggongvirae</taxon>
        <taxon>Uroviricota</taxon>
        <taxon>Caudoviricetes</taxon>
        <taxon>Lietduovirus</taxon>
        <taxon>Lietduovirus LIET2</taxon>
    </lineage>
</organism>
<proteinExistence type="predicted"/>
<keyword evidence="2" id="KW-1185">Reference proteome</keyword>
<evidence type="ECO:0000313" key="1">
    <source>
        <dbReference type="EMBL" id="QAX92305.1"/>
    </source>
</evidence>
<reference evidence="1 2" key="1">
    <citation type="submission" date="2019-01" db="EMBL/GenBank/DDBJ databases">
        <title>Complete genome sequence of Pantoea phage vB_PagM_LIET2.</title>
        <authorList>
            <person name="Truncaite L."/>
            <person name="Simoliuniene M."/>
            <person name="Kazlauskas D."/>
            <person name="Meskys R."/>
            <person name="Simoliunas E."/>
        </authorList>
    </citation>
    <scope>NUCLEOTIDE SEQUENCE [LARGE SCALE GENOMIC DNA]</scope>
</reference>
<accession>A0A411AW58</accession>
<gene>
    <name evidence="1" type="ORF">LIET2_gp053</name>
</gene>
<evidence type="ECO:0000313" key="2">
    <source>
        <dbReference type="Proteomes" id="UP000289486"/>
    </source>
</evidence>
<sequence length="218" mass="24858">MSDNITAAIRAIVASHPDLDEANRSLALNHLDWLEEQADKIKNREMVMTINIDRSSIDEMAAEVEKMKGVLIDTIMKTARDKGMIKAPEGSEWVPIDRVSELSPREGVIVTDGEMWGLSKYNPHRKNPFPVIYDVCEWGVMGDITHFRRMNAIQLPDGKIMEQPKTAILKRNTVSSPCCKSPLLWHQVHGMRLLETIEGTECYGARCDKCHQHHWVRK</sequence>